<dbReference type="Pfam" id="PF08267">
    <property type="entry name" value="Meth_synt_1"/>
    <property type="match status" value="1"/>
</dbReference>
<dbReference type="Gene3D" id="3.20.20.210">
    <property type="match status" value="2"/>
</dbReference>
<dbReference type="InterPro" id="IPR006276">
    <property type="entry name" value="Cobalamin-indep_Met_synthase"/>
</dbReference>
<dbReference type="GO" id="GO:0008270">
    <property type="term" value="F:zinc ion binding"/>
    <property type="evidence" value="ECO:0007669"/>
    <property type="project" value="InterPro"/>
</dbReference>
<name>A0A3T1D241_9BACL</name>
<dbReference type="GO" id="GO:0009086">
    <property type="term" value="P:methionine biosynthetic process"/>
    <property type="evidence" value="ECO:0007669"/>
    <property type="project" value="UniProtKB-KW"/>
</dbReference>
<accession>A0A3T1D241</accession>
<comment type="similarity">
    <text evidence="3">Belongs to the vitamin-B12 independent methionine synthase family.</text>
</comment>
<dbReference type="InterPro" id="IPR002629">
    <property type="entry name" value="Met_Synth_C/arc"/>
</dbReference>
<feature type="domain" description="Cobalamin-independent methionine synthase MetE N-terminal" evidence="15">
    <location>
        <begin position="15"/>
        <end position="321"/>
    </location>
</feature>
<dbReference type="CDD" id="cd03312">
    <property type="entry name" value="CIMS_N_terminal_like"/>
    <property type="match status" value="1"/>
</dbReference>
<feature type="binding site" evidence="11">
    <location>
        <position position="614"/>
    </location>
    <ligand>
        <name>L-methionine</name>
        <dbReference type="ChEBI" id="CHEBI:57844"/>
    </ligand>
</feature>
<feature type="binding site" evidence="11">
    <location>
        <position position="126"/>
    </location>
    <ligand>
        <name>5-methyltetrahydropteroyltri-L-glutamate</name>
        <dbReference type="ChEBI" id="CHEBI:58207"/>
    </ligand>
</feature>
<keyword evidence="10" id="KW-0486">Methionine biosynthesis</keyword>
<dbReference type="InterPro" id="IPR013215">
    <property type="entry name" value="Cbl-indep_Met_Synth_N"/>
</dbReference>
<comment type="pathway">
    <text evidence="2">Amino-acid biosynthesis; L-methionine biosynthesis via de novo pathway; L-methionine from L-homocysteine (MetE route): step 1/1.</text>
</comment>
<evidence type="ECO:0000256" key="1">
    <source>
        <dbReference type="ARBA" id="ARBA00002777"/>
    </source>
</evidence>
<evidence type="ECO:0000256" key="11">
    <source>
        <dbReference type="PIRSR" id="PIRSR000382-1"/>
    </source>
</evidence>
<evidence type="ECO:0000256" key="7">
    <source>
        <dbReference type="ARBA" id="ARBA00022679"/>
    </source>
</evidence>
<feature type="binding site" evidence="11">
    <location>
        <begin position="530"/>
        <end position="531"/>
    </location>
    <ligand>
        <name>5-methyltetrahydropteroyltri-L-glutamate</name>
        <dbReference type="ChEBI" id="CHEBI:58207"/>
    </ligand>
</feature>
<dbReference type="CDD" id="cd03311">
    <property type="entry name" value="CIMS_C_terminal_like"/>
    <property type="match status" value="1"/>
</dbReference>
<dbReference type="AlphaFoldDB" id="A0A3T1D241"/>
<evidence type="ECO:0000256" key="3">
    <source>
        <dbReference type="ARBA" id="ARBA00009553"/>
    </source>
</evidence>
<feature type="binding site" evidence="12">
    <location>
        <position position="656"/>
    </location>
    <ligand>
        <name>Zn(2+)</name>
        <dbReference type="ChEBI" id="CHEBI:29105"/>
        <label>1</label>
        <note>catalytic</note>
    </ligand>
</feature>
<evidence type="ECO:0000256" key="9">
    <source>
        <dbReference type="ARBA" id="ARBA00022833"/>
    </source>
</evidence>
<reference evidence="16 17" key="1">
    <citation type="submission" date="2019-01" db="EMBL/GenBank/DDBJ databases">
        <title>Complete genome sequence of Cohnella hallensis HS21 isolated from Korean fir (Abies koreana) rhizospheric soil.</title>
        <authorList>
            <person name="Jiang L."/>
            <person name="Kang S.W."/>
            <person name="Kim S."/>
            <person name="Jung J."/>
            <person name="Kim C.Y."/>
            <person name="Kim D.H."/>
            <person name="Kim S.W."/>
            <person name="Lee J."/>
        </authorList>
    </citation>
    <scope>NUCLEOTIDE SEQUENCE [LARGE SCALE GENOMIC DNA]</scope>
    <source>
        <strain evidence="16 17">HS21</strain>
    </source>
</reference>
<dbReference type="SUPFAM" id="SSF51726">
    <property type="entry name" value="UROD/MetE-like"/>
    <property type="match status" value="2"/>
</dbReference>
<keyword evidence="7 16" id="KW-0808">Transferase</keyword>
<evidence type="ECO:0000256" key="12">
    <source>
        <dbReference type="PIRSR" id="PIRSR000382-2"/>
    </source>
</evidence>
<evidence type="ECO:0000256" key="8">
    <source>
        <dbReference type="ARBA" id="ARBA00022723"/>
    </source>
</evidence>
<dbReference type="GO" id="GO:0032259">
    <property type="term" value="P:methylation"/>
    <property type="evidence" value="ECO:0007669"/>
    <property type="project" value="UniProtKB-KW"/>
</dbReference>
<evidence type="ECO:0000256" key="13">
    <source>
        <dbReference type="PIRSR" id="PIRSR000382-3"/>
    </source>
</evidence>
<evidence type="ECO:0000313" key="17">
    <source>
        <dbReference type="Proteomes" id="UP000289856"/>
    </source>
</evidence>
<feature type="binding site" evidence="12">
    <location>
        <position position="741"/>
    </location>
    <ligand>
        <name>Zn(2+)</name>
        <dbReference type="ChEBI" id="CHEBI:29105"/>
        <label>1</label>
        <note>catalytic</note>
    </ligand>
</feature>
<feature type="binding site" evidence="12">
    <location>
        <position position="658"/>
    </location>
    <ligand>
        <name>Zn(2+)</name>
        <dbReference type="ChEBI" id="CHEBI:29105"/>
        <label>2</label>
    </ligand>
</feature>
<comment type="function">
    <text evidence="1">Catalyzes the transfer of a methyl group from 5-methyltetrahydrofolate to homocysteine resulting in methionine formation.</text>
</comment>
<dbReference type="GO" id="GO:0003871">
    <property type="term" value="F:5-methyltetrahydropteroyltriglutamate-homocysteine S-methyltransferase activity"/>
    <property type="evidence" value="ECO:0007669"/>
    <property type="project" value="UniProtKB-EC"/>
</dbReference>
<organism evidence="16 17">
    <name type="scientific">Cohnella abietis</name>
    <dbReference type="NCBI Taxonomy" id="2507935"/>
    <lineage>
        <taxon>Bacteria</taxon>
        <taxon>Bacillati</taxon>
        <taxon>Bacillota</taxon>
        <taxon>Bacilli</taxon>
        <taxon>Bacillales</taxon>
        <taxon>Paenibacillaceae</taxon>
        <taxon>Cohnella</taxon>
    </lineage>
</organism>
<dbReference type="KEGG" id="cohn:KCTCHS21_15720"/>
<feature type="binding site" evidence="11">
    <location>
        <position position="576"/>
    </location>
    <ligand>
        <name>5-methyltetrahydropteroyltri-L-glutamate</name>
        <dbReference type="ChEBI" id="CHEBI:58207"/>
    </ligand>
</feature>
<dbReference type="PIRSF" id="PIRSF000382">
    <property type="entry name" value="MeTrfase_B12_ind"/>
    <property type="match status" value="1"/>
</dbReference>
<dbReference type="Proteomes" id="UP000289856">
    <property type="component" value="Chromosome"/>
</dbReference>
<evidence type="ECO:0000259" key="14">
    <source>
        <dbReference type="Pfam" id="PF01717"/>
    </source>
</evidence>
<keyword evidence="5 16" id="KW-0489">Methyltransferase</keyword>
<feature type="binding site" evidence="11">
    <location>
        <position position="614"/>
    </location>
    <ligand>
        <name>L-homocysteine</name>
        <dbReference type="ChEBI" id="CHEBI:58199"/>
    </ligand>
</feature>
<dbReference type="NCBIfam" id="NF003556">
    <property type="entry name" value="PRK05222.1"/>
    <property type="match status" value="1"/>
</dbReference>
<feature type="binding site" evidence="11">
    <location>
        <begin position="446"/>
        <end position="448"/>
    </location>
    <ligand>
        <name>L-homocysteine</name>
        <dbReference type="ChEBI" id="CHEBI:58199"/>
    </ligand>
</feature>
<sequence length="772" mass="85798">MKDVDTAMAIISTAGVGYPRIGENREWKKLLEEFWGGKRDEESFQKEIRELRIRRLLRQKKSGVAWVPSGDFTLYDSVLDHVAAFDLIPDRFRHLGANDSLAVYFAMARGIEGAPACEMTKWFDTNYHYLVPELAGQPKPKLVFNPWLDAFTEAKREAGLLTRPVLIGPYTLVRLAKGVSSENFAELVRSFIPAYNTVLEELAKAGAGWVQIDEPSLVTDVPEEHLALLTEIYGALKSSNPKLLIHLQTYFGAVEHPEAVFSLPVDGIGLDFVRGKIDNLDAIKKFGWTKGKKLGAGVVNGRSIWRVDPDQALGLLEELASLIPAEQLIIQPSSSLLHSPVSVNVEVSGDAVVRGALAFADQKLEEVVALSEALEARLNGGAATALPARLEENRIALAALRSHPARHRAAAQGSSEESIAERSPFAERHALQLSRFKLPLLPTTTIGSLPQTADIRKARLEWRRGKLSDDAYRQLLQERTELWIRRQEEYGIDVLVHGEFERTDMVEHFAHLLDGYHFTTNGWVQSYGSRCVKPPVIYGDVMDRGAMTLEDTLYAQSLTDRPVKGMLTGPITMLAWSFYRDDISPKEIADQIARALDAEVLRLEAAGIGMIQVDEPALREIAPLKHREWPEYLEWSVNAFRRSVAGVRDETQIHTHMCYCDYHEIIGAVEAMDADVISLETSRSHGSLIHALEHQPYANGIGLGVYDIHSPVVPETETMLAVIRDSLAVVPADRLWVNPDCGLKTRGEPETIEALKRMAEAAVLARAELANA</sequence>
<dbReference type="PANTHER" id="PTHR30519">
    <property type="entry name" value="5-METHYLTETRAHYDROPTEROYLTRIGLUTAMATE--HOMOCYSTEINE METHYLTRANSFERASE"/>
    <property type="match status" value="1"/>
</dbReference>
<feature type="binding site" evidence="11">
    <location>
        <position position="28"/>
    </location>
    <ligand>
        <name>5-methyltetrahydropteroyltri-L-glutamate</name>
        <dbReference type="ChEBI" id="CHEBI:58207"/>
    </ligand>
</feature>
<feature type="active site" description="Proton donor" evidence="13">
    <location>
        <position position="709"/>
    </location>
</feature>
<evidence type="ECO:0000259" key="15">
    <source>
        <dbReference type="Pfam" id="PF08267"/>
    </source>
</evidence>
<dbReference type="InterPro" id="IPR038071">
    <property type="entry name" value="UROD/MetE-like_sf"/>
</dbReference>
<keyword evidence="6" id="KW-0028">Amino-acid biosynthesis</keyword>
<dbReference type="EC" id="2.1.1.14" evidence="4"/>
<gene>
    <name evidence="16" type="primary">metE</name>
    <name evidence="16" type="ORF">KCTCHS21_15720</name>
</gene>
<evidence type="ECO:0000256" key="6">
    <source>
        <dbReference type="ARBA" id="ARBA00022605"/>
    </source>
</evidence>
<evidence type="ECO:0000256" key="5">
    <source>
        <dbReference type="ARBA" id="ARBA00022603"/>
    </source>
</evidence>
<evidence type="ECO:0000256" key="2">
    <source>
        <dbReference type="ARBA" id="ARBA00004681"/>
    </source>
</evidence>
<proteinExistence type="inferred from homology"/>
<feature type="binding site" evidence="11">
    <location>
        <begin position="446"/>
        <end position="448"/>
    </location>
    <ligand>
        <name>L-methionine</name>
        <dbReference type="ChEBI" id="CHEBI:57844"/>
    </ligand>
</feature>
<keyword evidence="17" id="KW-1185">Reference proteome</keyword>
<evidence type="ECO:0000313" key="16">
    <source>
        <dbReference type="EMBL" id="BBI32173.1"/>
    </source>
</evidence>
<keyword evidence="8 12" id="KW-0479">Metal-binding</keyword>
<protein>
    <recommendedName>
        <fullName evidence="4">5-methyltetrahydropteroyltriglutamate--homocysteine S-methyltransferase</fullName>
        <ecNumber evidence="4">2.1.1.14</ecNumber>
    </recommendedName>
</protein>
<evidence type="ECO:0000256" key="4">
    <source>
        <dbReference type="ARBA" id="ARBA00012034"/>
    </source>
</evidence>
<dbReference type="UniPathway" id="UPA00051">
    <property type="reaction ID" value="UER00082"/>
</dbReference>
<comment type="cofactor">
    <cofactor evidence="12">
        <name>Zn(2+)</name>
        <dbReference type="ChEBI" id="CHEBI:29105"/>
    </cofactor>
    <text evidence="12">Binds 2 Zn(2+) ions per subunit.</text>
</comment>
<feature type="binding site" evidence="11">
    <location>
        <position position="499"/>
    </location>
    <ligand>
        <name>L-methionine</name>
        <dbReference type="ChEBI" id="CHEBI:57844"/>
    </ligand>
</feature>
<dbReference type="EMBL" id="AP019400">
    <property type="protein sequence ID" value="BBI32173.1"/>
    <property type="molecule type" value="Genomic_DNA"/>
</dbReference>
<keyword evidence="9 12" id="KW-0862">Zinc</keyword>
<dbReference type="NCBIfam" id="TIGR01371">
    <property type="entry name" value="met_syn_B12ind"/>
    <property type="match status" value="1"/>
</dbReference>
<evidence type="ECO:0000256" key="10">
    <source>
        <dbReference type="ARBA" id="ARBA00023167"/>
    </source>
</evidence>
<dbReference type="Pfam" id="PF01717">
    <property type="entry name" value="Meth_synt_2"/>
    <property type="match status" value="1"/>
</dbReference>
<feature type="domain" description="Cobalamin-independent methionine synthase MetE C-terminal/archaeal" evidence="14">
    <location>
        <begin position="441"/>
        <end position="762"/>
    </location>
</feature>
<feature type="binding site" evidence="12">
    <location>
        <position position="680"/>
    </location>
    <ligand>
        <name>Zn(2+)</name>
        <dbReference type="ChEBI" id="CHEBI:29105"/>
        <label>1</label>
        <note>catalytic</note>
    </ligand>
</feature>